<comment type="caution">
    <text evidence="5">The sequence shown here is derived from an EMBL/GenBank/DDBJ whole genome shotgun (WGS) entry which is preliminary data.</text>
</comment>
<keyword evidence="2" id="KW-0546">Nucleotide metabolism</keyword>
<feature type="compositionally biased region" description="Polar residues" evidence="3">
    <location>
        <begin position="221"/>
        <end position="230"/>
    </location>
</feature>
<dbReference type="InterPro" id="IPR033704">
    <property type="entry name" value="dUTPase_trimeric"/>
</dbReference>
<evidence type="ECO:0000313" key="6">
    <source>
        <dbReference type="Proteomes" id="UP000779900"/>
    </source>
</evidence>
<dbReference type="Pfam" id="PF22769">
    <property type="entry name" value="DCD"/>
    <property type="match status" value="1"/>
</dbReference>
<proteinExistence type="predicted"/>
<feature type="transmembrane region" description="Helical" evidence="4">
    <location>
        <begin position="182"/>
        <end position="206"/>
    </location>
</feature>
<name>A0A937XF92_UNCW3</name>
<dbReference type="PANTHER" id="PTHR42680:SF3">
    <property type="entry name" value="DCTP DEAMINASE"/>
    <property type="match status" value="1"/>
</dbReference>
<evidence type="ECO:0000313" key="5">
    <source>
        <dbReference type="EMBL" id="MBM3330991.1"/>
    </source>
</evidence>
<dbReference type="Proteomes" id="UP000779900">
    <property type="component" value="Unassembled WGS sequence"/>
</dbReference>
<dbReference type="EMBL" id="VGIR01000015">
    <property type="protein sequence ID" value="MBM3330991.1"/>
    <property type="molecule type" value="Genomic_DNA"/>
</dbReference>
<keyword evidence="4" id="KW-0812">Transmembrane</keyword>
<evidence type="ECO:0000256" key="3">
    <source>
        <dbReference type="SAM" id="MobiDB-lite"/>
    </source>
</evidence>
<evidence type="ECO:0000256" key="2">
    <source>
        <dbReference type="ARBA" id="ARBA00023080"/>
    </source>
</evidence>
<reference evidence="5" key="1">
    <citation type="submission" date="2019-03" db="EMBL/GenBank/DDBJ databases">
        <title>Lake Tanganyika Metagenome-Assembled Genomes (MAGs).</title>
        <authorList>
            <person name="Tran P."/>
        </authorList>
    </citation>
    <scope>NUCLEOTIDE SEQUENCE</scope>
    <source>
        <strain evidence="5">K_DeepCast_150m_m2_040</strain>
    </source>
</reference>
<dbReference type="InterPro" id="IPR011962">
    <property type="entry name" value="dCTP_deaminase"/>
</dbReference>
<accession>A0A937XF92</accession>
<gene>
    <name evidence="5" type="ORF">FJY68_03960</name>
</gene>
<feature type="compositionally biased region" description="Polar residues" evidence="3">
    <location>
        <begin position="238"/>
        <end position="251"/>
    </location>
</feature>
<dbReference type="SUPFAM" id="SSF51283">
    <property type="entry name" value="dUTPase-like"/>
    <property type="match status" value="1"/>
</dbReference>
<keyword evidence="4" id="KW-0472">Membrane</keyword>
<organism evidence="5 6">
    <name type="scientific">candidate division WOR-3 bacterium</name>
    <dbReference type="NCBI Taxonomy" id="2052148"/>
    <lineage>
        <taxon>Bacteria</taxon>
        <taxon>Bacteria division WOR-3</taxon>
    </lineage>
</organism>
<evidence type="ECO:0008006" key="7">
    <source>
        <dbReference type="Google" id="ProtNLM"/>
    </source>
</evidence>
<dbReference type="GO" id="GO:0006229">
    <property type="term" value="P:dUTP biosynthetic process"/>
    <property type="evidence" value="ECO:0007669"/>
    <property type="project" value="InterPro"/>
</dbReference>
<dbReference type="InterPro" id="IPR036157">
    <property type="entry name" value="dUTPase-like_sf"/>
</dbReference>
<evidence type="ECO:0000256" key="1">
    <source>
        <dbReference type="ARBA" id="ARBA00022801"/>
    </source>
</evidence>
<sequence>MAVFSDKTIKRLCAAPTLLVEPYDVNLVKPASYDLSVGDQFRIGKRDGKLGQRGASFSIPSNEVAFVITEQTLTMPCDAAASVSICHSLLKQGVILAAQSQIDPGYKGKVVALLYNFSNKSVKLKRGEHLVTIEFRKLDDTPDSTYSGTYQNLDSIEKFAQEPIDSSLLSLRREIGGLQKTFYRALPLILSAISVAVAVITVILMFNTIAPSVAKRPPERSPTQGDTFSGSGDRDSNQNDTSRVPGSQGMSRDSGKKTTTKPAKGNQR</sequence>
<keyword evidence="1" id="KW-0378">Hydrolase</keyword>
<evidence type="ECO:0000256" key="4">
    <source>
        <dbReference type="SAM" id="Phobius"/>
    </source>
</evidence>
<feature type="region of interest" description="Disordered" evidence="3">
    <location>
        <begin position="213"/>
        <end position="268"/>
    </location>
</feature>
<dbReference type="PANTHER" id="PTHR42680">
    <property type="entry name" value="DCTP DEAMINASE"/>
    <property type="match status" value="1"/>
</dbReference>
<dbReference type="AlphaFoldDB" id="A0A937XF92"/>
<dbReference type="GO" id="GO:0008829">
    <property type="term" value="F:dCTP deaminase activity"/>
    <property type="evidence" value="ECO:0007669"/>
    <property type="project" value="InterPro"/>
</dbReference>
<dbReference type="CDD" id="cd07557">
    <property type="entry name" value="trimeric_dUTPase"/>
    <property type="match status" value="1"/>
</dbReference>
<keyword evidence="4" id="KW-1133">Transmembrane helix</keyword>
<protein>
    <recommendedName>
        <fullName evidence="7">dUTPase-like domain-containing protein</fullName>
    </recommendedName>
</protein>
<dbReference type="Gene3D" id="2.70.40.10">
    <property type="match status" value="1"/>
</dbReference>